<dbReference type="Proteomes" id="UP000266906">
    <property type="component" value="Unassembled WGS sequence"/>
</dbReference>
<sequence>MRTMRVQTNPNGALAVLYRKPGRRPVIHLNAALITEPQAIELERRLNADPGLLAALGLAA</sequence>
<reference evidence="1 2" key="1">
    <citation type="submission" date="2018-11" db="EMBL/GenBank/DDBJ databases">
        <title>Sequencing the genomes of 1000 actinobacteria strains.</title>
        <authorList>
            <person name="Klenk H.-P."/>
        </authorList>
    </citation>
    <scope>NUCLEOTIDE SEQUENCE [LARGE SCALE GENOMIC DNA]</scope>
    <source>
        <strain evidence="1 2">DSM 44781</strain>
    </source>
</reference>
<dbReference type="AlphaFoldDB" id="A0A3N4RNI9"/>
<proteinExistence type="predicted"/>
<dbReference type="RefSeq" id="WP_123818629.1">
    <property type="nucleotide sequence ID" value="NZ_JBHYVY010000004.1"/>
</dbReference>
<name>A0A3N4RNI9_9ACTN</name>
<organism evidence="1 2">
    <name type="scientific">Kitasatospora cineracea</name>
    <dbReference type="NCBI Taxonomy" id="88074"/>
    <lineage>
        <taxon>Bacteria</taxon>
        <taxon>Bacillati</taxon>
        <taxon>Actinomycetota</taxon>
        <taxon>Actinomycetes</taxon>
        <taxon>Kitasatosporales</taxon>
        <taxon>Streptomycetaceae</taxon>
        <taxon>Kitasatospora</taxon>
    </lineage>
</organism>
<keyword evidence="2" id="KW-1185">Reference proteome</keyword>
<evidence type="ECO:0000313" key="1">
    <source>
        <dbReference type="EMBL" id="RPE34978.1"/>
    </source>
</evidence>
<protein>
    <submittedName>
        <fullName evidence="1">Uncharacterized protein</fullName>
    </submittedName>
</protein>
<comment type="caution">
    <text evidence="1">The sequence shown here is derived from an EMBL/GenBank/DDBJ whole genome shotgun (WGS) entry which is preliminary data.</text>
</comment>
<gene>
    <name evidence="1" type="ORF">EDD38_3323</name>
</gene>
<evidence type="ECO:0000313" key="2">
    <source>
        <dbReference type="Proteomes" id="UP000266906"/>
    </source>
</evidence>
<accession>A0A3N4RNI9</accession>
<dbReference type="EMBL" id="RKQG01000001">
    <property type="protein sequence ID" value="RPE34978.1"/>
    <property type="molecule type" value="Genomic_DNA"/>
</dbReference>